<name>A0ABN8ZIZ9_RANTA</name>
<protein>
    <submittedName>
        <fullName evidence="2">Uncharacterized protein</fullName>
    </submittedName>
</protein>
<sequence>MKTKARITSGVMGSMLGVFAHLQGGQDAAGHRYEGLRQEEQLGRRWASSEQQLRGWRVGTLGCPQAAGVLDLRALFSSLWPVRPLSGLARSGSTPKSQEPAGREPPEATNDCCPPVSRGHTVGRLRPVEAPLACPLVQTHVPAYGAAGHPSGPSGDTEQERAGAEELLLGAGPGAHSTPAGSERLDGGWTGQAAGGRLLPSREQSGWKEGTGEGHLAEPGSAQRLAALLRAVAGRLRAASQV</sequence>
<evidence type="ECO:0000313" key="2">
    <source>
        <dbReference type="EMBL" id="CAI9173465.1"/>
    </source>
</evidence>
<reference evidence="2" key="1">
    <citation type="submission" date="2023-04" db="EMBL/GenBank/DDBJ databases">
        <authorList>
            <consortium name="ELIXIR-Norway"/>
        </authorList>
    </citation>
    <scope>NUCLEOTIDE SEQUENCE [LARGE SCALE GENOMIC DNA]</scope>
</reference>
<feature type="region of interest" description="Disordered" evidence="1">
    <location>
        <begin position="171"/>
        <end position="219"/>
    </location>
</feature>
<dbReference type="Proteomes" id="UP001176941">
    <property type="component" value="Chromosome 33"/>
</dbReference>
<gene>
    <name evidence="2" type="ORF">MRATA1EN1_LOCUS22427</name>
</gene>
<keyword evidence="3" id="KW-1185">Reference proteome</keyword>
<evidence type="ECO:0000256" key="1">
    <source>
        <dbReference type="SAM" id="MobiDB-lite"/>
    </source>
</evidence>
<organism evidence="2 3">
    <name type="scientific">Rangifer tarandus platyrhynchus</name>
    <name type="common">Svalbard reindeer</name>
    <dbReference type="NCBI Taxonomy" id="3082113"/>
    <lineage>
        <taxon>Eukaryota</taxon>
        <taxon>Metazoa</taxon>
        <taxon>Chordata</taxon>
        <taxon>Craniata</taxon>
        <taxon>Vertebrata</taxon>
        <taxon>Euteleostomi</taxon>
        <taxon>Mammalia</taxon>
        <taxon>Eutheria</taxon>
        <taxon>Laurasiatheria</taxon>
        <taxon>Artiodactyla</taxon>
        <taxon>Ruminantia</taxon>
        <taxon>Pecora</taxon>
        <taxon>Cervidae</taxon>
        <taxon>Odocoileinae</taxon>
        <taxon>Rangifer</taxon>
    </lineage>
</organism>
<accession>A0ABN8ZIZ9</accession>
<dbReference type="EMBL" id="OX459969">
    <property type="protein sequence ID" value="CAI9173465.1"/>
    <property type="molecule type" value="Genomic_DNA"/>
</dbReference>
<evidence type="ECO:0000313" key="3">
    <source>
        <dbReference type="Proteomes" id="UP001176941"/>
    </source>
</evidence>
<feature type="region of interest" description="Disordered" evidence="1">
    <location>
        <begin position="86"/>
        <end position="114"/>
    </location>
</feature>
<proteinExistence type="predicted"/>